<dbReference type="PROSITE" id="PS00514">
    <property type="entry name" value="FIBRINOGEN_C_1"/>
    <property type="match status" value="1"/>
</dbReference>
<evidence type="ECO:0000313" key="5">
    <source>
        <dbReference type="RefSeq" id="XP_006813222.1"/>
    </source>
</evidence>
<evidence type="ECO:0000256" key="2">
    <source>
        <dbReference type="SAM" id="SignalP"/>
    </source>
</evidence>
<organism evidence="4 5">
    <name type="scientific">Saccoglossus kowalevskii</name>
    <name type="common">Acorn worm</name>
    <dbReference type="NCBI Taxonomy" id="10224"/>
    <lineage>
        <taxon>Eukaryota</taxon>
        <taxon>Metazoa</taxon>
        <taxon>Hemichordata</taxon>
        <taxon>Enteropneusta</taxon>
        <taxon>Harrimaniidae</taxon>
        <taxon>Saccoglossus</taxon>
    </lineage>
</organism>
<dbReference type="GeneID" id="102805710"/>
<reference evidence="5" key="1">
    <citation type="submission" date="2025-08" db="UniProtKB">
        <authorList>
            <consortium name="RefSeq"/>
        </authorList>
    </citation>
    <scope>IDENTIFICATION</scope>
    <source>
        <tissue evidence="5">Testes</tissue>
    </source>
</reference>
<keyword evidence="2" id="KW-0732">Signal</keyword>
<sequence length="288" mass="33758">MNHRLCLQANVFLFTLCMPSVLQSVHSASDRIGTTEAGSAKKLPSIVRPTNSTFWMGMRDCQDLYDAGIREDGVYMVTTRDIERKIVVYCEFDHLKGQGWTVIQRRTDKKVDFNRNWMAYKDGFGDIMSGFWAGNENIFALTNFNGRRYELMIEIDDGQLNMLYAFYDYFRLSHAKYNYRLRLGKYVTGSAIDSMSYHKGHYFSTFDRDNDRSPHNCAERYQGGWWFNACLTSNLNGEYYPEKTSAQSRRGIYWDSVEKEHHYSKFYSVMKIHPVRFSKTKHNDSKTT</sequence>
<keyword evidence="4" id="KW-1185">Reference proteome</keyword>
<dbReference type="InterPro" id="IPR050373">
    <property type="entry name" value="Fibrinogen_C-term_domain"/>
</dbReference>
<keyword evidence="1" id="KW-1015">Disulfide bond</keyword>
<dbReference type="Proteomes" id="UP000694865">
    <property type="component" value="Unplaced"/>
</dbReference>
<evidence type="ECO:0000313" key="4">
    <source>
        <dbReference type="Proteomes" id="UP000694865"/>
    </source>
</evidence>
<feature type="chain" id="PRO_5045273499" evidence="2">
    <location>
        <begin position="28"/>
        <end position="288"/>
    </location>
</feature>
<dbReference type="InterPro" id="IPR014716">
    <property type="entry name" value="Fibrinogen_a/b/g_C_1"/>
</dbReference>
<dbReference type="RefSeq" id="XP_006813222.1">
    <property type="nucleotide sequence ID" value="XM_006813159.1"/>
</dbReference>
<dbReference type="PROSITE" id="PS51406">
    <property type="entry name" value="FIBRINOGEN_C_2"/>
    <property type="match status" value="1"/>
</dbReference>
<dbReference type="InterPro" id="IPR036056">
    <property type="entry name" value="Fibrinogen-like_C"/>
</dbReference>
<dbReference type="InterPro" id="IPR020837">
    <property type="entry name" value="Fibrinogen_CS"/>
</dbReference>
<dbReference type="Pfam" id="PF00147">
    <property type="entry name" value="Fibrinogen_C"/>
    <property type="match status" value="1"/>
</dbReference>
<accession>A0ABM0LZN1</accession>
<name>A0ABM0LZN1_SACKO</name>
<feature type="domain" description="Fibrinogen C-terminal" evidence="3">
    <location>
        <begin position="52"/>
        <end position="276"/>
    </location>
</feature>
<dbReference type="CDD" id="cd00087">
    <property type="entry name" value="FReD"/>
    <property type="match status" value="1"/>
</dbReference>
<dbReference type="Gene3D" id="3.90.215.10">
    <property type="entry name" value="Gamma Fibrinogen, chain A, domain 1"/>
    <property type="match status" value="1"/>
</dbReference>
<dbReference type="PANTHER" id="PTHR19143">
    <property type="entry name" value="FIBRINOGEN/TENASCIN/ANGIOPOEITIN"/>
    <property type="match status" value="1"/>
</dbReference>
<evidence type="ECO:0000256" key="1">
    <source>
        <dbReference type="ARBA" id="ARBA00023157"/>
    </source>
</evidence>
<feature type="signal peptide" evidence="2">
    <location>
        <begin position="1"/>
        <end position="27"/>
    </location>
</feature>
<dbReference type="SUPFAM" id="SSF56496">
    <property type="entry name" value="Fibrinogen C-terminal domain-like"/>
    <property type="match status" value="1"/>
</dbReference>
<gene>
    <name evidence="5" type="primary">LOC102805710</name>
</gene>
<evidence type="ECO:0000259" key="3">
    <source>
        <dbReference type="PROSITE" id="PS51406"/>
    </source>
</evidence>
<protein>
    <submittedName>
        <fullName evidence="5">Angiopoietin-related protein 1-like</fullName>
    </submittedName>
</protein>
<dbReference type="SMART" id="SM00186">
    <property type="entry name" value="FBG"/>
    <property type="match status" value="1"/>
</dbReference>
<dbReference type="InterPro" id="IPR002181">
    <property type="entry name" value="Fibrinogen_a/b/g_C_dom"/>
</dbReference>
<proteinExistence type="predicted"/>